<accession>A0A418X3A3</accession>
<dbReference type="PANTHER" id="PTHR45772:SF7">
    <property type="entry name" value="AMINO ACID ABC TRANSPORTER ATP-BINDING PROTEIN"/>
    <property type="match status" value="1"/>
</dbReference>
<dbReference type="InterPro" id="IPR027417">
    <property type="entry name" value="P-loop_NTPase"/>
</dbReference>
<dbReference type="PANTHER" id="PTHR45772">
    <property type="entry name" value="CONSERVED COMPONENT OF ABC TRANSPORTER FOR NATURAL AMINO ACIDS-RELATED"/>
    <property type="match status" value="1"/>
</dbReference>
<dbReference type="InterPro" id="IPR032823">
    <property type="entry name" value="BCA_ABC_TP_C"/>
</dbReference>
<keyword evidence="3" id="KW-0547">Nucleotide-binding</keyword>
<dbReference type="Gene3D" id="3.40.50.300">
    <property type="entry name" value="P-loop containing nucleotide triphosphate hydrolases"/>
    <property type="match status" value="1"/>
</dbReference>
<dbReference type="PROSITE" id="PS50893">
    <property type="entry name" value="ABC_TRANSPORTER_2"/>
    <property type="match status" value="1"/>
</dbReference>
<dbReference type="GO" id="GO:0015188">
    <property type="term" value="F:L-isoleucine transmembrane transporter activity"/>
    <property type="evidence" value="ECO:0007669"/>
    <property type="project" value="TreeGrafter"/>
</dbReference>
<evidence type="ECO:0000256" key="2">
    <source>
        <dbReference type="ARBA" id="ARBA00022475"/>
    </source>
</evidence>
<dbReference type="CDD" id="cd03219">
    <property type="entry name" value="ABC_Mj1267_LivG_branched"/>
    <property type="match status" value="1"/>
</dbReference>
<evidence type="ECO:0000256" key="4">
    <source>
        <dbReference type="ARBA" id="ARBA00022840"/>
    </source>
</evidence>
<dbReference type="RefSeq" id="WP_119739944.1">
    <property type="nucleotide sequence ID" value="NZ_QYUN01000002.1"/>
</dbReference>
<reference evidence="6 7" key="1">
    <citation type="submission" date="2018-09" db="EMBL/GenBank/DDBJ databases">
        <authorList>
            <person name="Zhu H."/>
        </authorList>
    </citation>
    <scope>NUCLEOTIDE SEQUENCE [LARGE SCALE GENOMIC DNA]</scope>
    <source>
        <strain evidence="6 7">K2R10-39</strain>
    </source>
</reference>
<keyword evidence="7" id="KW-1185">Reference proteome</keyword>
<dbReference type="OrthoDB" id="9781337at2"/>
<dbReference type="InterPro" id="IPR003593">
    <property type="entry name" value="AAA+_ATPase"/>
</dbReference>
<dbReference type="InterPro" id="IPR051120">
    <property type="entry name" value="ABC_AA/LPS_Transport"/>
</dbReference>
<dbReference type="Pfam" id="PF00005">
    <property type="entry name" value="ABC_tran"/>
    <property type="match status" value="1"/>
</dbReference>
<dbReference type="EMBL" id="QYUN01000002">
    <property type="protein sequence ID" value="RJG06929.1"/>
    <property type="molecule type" value="Genomic_DNA"/>
</dbReference>
<name>A0A418X3A3_9BURK</name>
<dbReference type="SUPFAM" id="SSF52540">
    <property type="entry name" value="P-loop containing nucleoside triphosphate hydrolases"/>
    <property type="match status" value="1"/>
</dbReference>
<evidence type="ECO:0000313" key="7">
    <source>
        <dbReference type="Proteomes" id="UP000285190"/>
    </source>
</evidence>
<dbReference type="GO" id="GO:1903805">
    <property type="term" value="P:L-valine import across plasma membrane"/>
    <property type="evidence" value="ECO:0007669"/>
    <property type="project" value="TreeGrafter"/>
</dbReference>
<sequence>MVANILSGDNSGLVLQGVSRHFDGVKAVDDVSFSLAAGETLALVGPNGAGKSTLIQLISGVERLTHGRIYLGGRRIDRLPPERIARLGLGRSFQTSRVFPALSIWDSVLLGTQAGLLRKPNGGLVNPLQEALGVLLALPRWRQRVEQQETLAREALQRFGDRLWPRREAPAFSLSYANRRRLEIARVLAGKPDFLLLDEPAAGMNPTETAELTELLLALRQQQPALGILVIEHKLSLVRRVADRVIVLNQGRVLAEGSPDHALNHPEVVEAYLGRQRVRPNATDAHLG</sequence>
<protein>
    <submittedName>
        <fullName evidence="6">ABC transporter ATP-binding protein</fullName>
    </submittedName>
</protein>
<evidence type="ECO:0000256" key="3">
    <source>
        <dbReference type="ARBA" id="ARBA00022741"/>
    </source>
</evidence>
<dbReference type="Pfam" id="PF12399">
    <property type="entry name" value="BCA_ABC_TP_C"/>
    <property type="match status" value="1"/>
</dbReference>
<keyword evidence="1" id="KW-0813">Transport</keyword>
<proteinExistence type="predicted"/>
<dbReference type="GO" id="GO:0005524">
    <property type="term" value="F:ATP binding"/>
    <property type="evidence" value="ECO:0007669"/>
    <property type="project" value="UniProtKB-KW"/>
</dbReference>
<dbReference type="GO" id="GO:1903806">
    <property type="term" value="P:L-isoleucine import across plasma membrane"/>
    <property type="evidence" value="ECO:0007669"/>
    <property type="project" value="TreeGrafter"/>
</dbReference>
<keyword evidence="2" id="KW-1003">Cell membrane</keyword>
<dbReference type="Proteomes" id="UP000285190">
    <property type="component" value="Unassembled WGS sequence"/>
</dbReference>
<evidence type="ECO:0000256" key="1">
    <source>
        <dbReference type="ARBA" id="ARBA00022448"/>
    </source>
</evidence>
<keyword evidence="2" id="KW-0472">Membrane</keyword>
<dbReference type="AlphaFoldDB" id="A0A418X3A3"/>
<dbReference type="GO" id="GO:0042941">
    <property type="term" value="P:D-alanine transmembrane transport"/>
    <property type="evidence" value="ECO:0007669"/>
    <property type="project" value="TreeGrafter"/>
</dbReference>
<dbReference type="InterPro" id="IPR003439">
    <property type="entry name" value="ABC_transporter-like_ATP-bd"/>
</dbReference>
<dbReference type="GO" id="GO:0005304">
    <property type="term" value="F:L-valine transmembrane transporter activity"/>
    <property type="evidence" value="ECO:0007669"/>
    <property type="project" value="TreeGrafter"/>
</dbReference>
<organism evidence="6 7">
    <name type="scientific">Noviherbaspirillum cavernae</name>
    <dbReference type="NCBI Taxonomy" id="2320862"/>
    <lineage>
        <taxon>Bacteria</taxon>
        <taxon>Pseudomonadati</taxon>
        <taxon>Pseudomonadota</taxon>
        <taxon>Betaproteobacteria</taxon>
        <taxon>Burkholderiales</taxon>
        <taxon>Oxalobacteraceae</taxon>
        <taxon>Noviherbaspirillum</taxon>
    </lineage>
</organism>
<evidence type="ECO:0000313" key="6">
    <source>
        <dbReference type="EMBL" id="RJG06929.1"/>
    </source>
</evidence>
<dbReference type="GO" id="GO:0005886">
    <property type="term" value="C:plasma membrane"/>
    <property type="evidence" value="ECO:0007669"/>
    <property type="project" value="TreeGrafter"/>
</dbReference>
<feature type="domain" description="ABC transporter" evidence="5">
    <location>
        <begin position="13"/>
        <end position="275"/>
    </location>
</feature>
<evidence type="ECO:0000259" key="5">
    <source>
        <dbReference type="PROSITE" id="PS50893"/>
    </source>
</evidence>
<dbReference type="GO" id="GO:0015192">
    <property type="term" value="F:L-phenylalanine transmembrane transporter activity"/>
    <property type="evidence" value="ECO:0007669"/>
    <property type="project" value="TreeGrafter"/>
</dbReference>
<dbReference type="GO" id="GO:0015808">
    <property type="term" value="P:L-alanine transport"/>
    <property type="evidence" value="ECO:0007669"/>
    <property type="project" value="TreeGrafter"/>
</dbReference>
<dbReference type="SMART" id="SM00382">
    <property type="entry name" value="AAA"/>
    <property type="match status" value="1"/>
</dbReference>
<comment type="caution">
    <text evidence="6">The sequence shown here is derived from an EMBL/GenBank/DDBJ whole genome shotgun (WGS) entry which is preliminary data.</text>
</comment>
<keyword evidence="4 6" id="KW-0067">ATP-binding</keyword>
<gene>
    <name evidence="6" type="ORF">D3870_13805</name>
</gene>
<dbReference type="GO" id="GO:0016887">
    <property type="term" value="F:ATP hydrolysis activity"/>
    <property type="evidence" value="ECO:0007669"/>
    <property type="project" value="InterPro"/>
</dbReference>